<name>A0AB73I4P7_9BURK</name>
<dbReference type="Proteomes" id="UP001229486">
    <property type="component" value="Unassembled WGS sequence"/>
</dbReference>
<dbReference type="Pfam" id="PF00534">
    <property type="entry name" value="Glycos_transf_1"/>
    <property type="match status" value="1"/>
</dbReference>
<feature type="domain" description="Glycosyl transferase family 1" evidence="2">
    <location>
        <begin position="156"/>
        <end position="293"/>
    </location>
</feature>
<accession>A0AB73I4P7</accession>
<dbReference type="GO" id="GO:0016757">
    <property type="term" value="F:glycosyltransferase activity"/>
    <property type="evidence" value="ECO:0007669"/>
    <property type="project" value="InterPro"/>
</dbReference>
<evidence type="ECO:0000259" key="2">
    <source>
        <dbReference type="Pfam" id="PF00534"/>
    </source>
</evidence>
<keyword evidence="1" id="KW-0808">Transferase</keyword>
<dbReference type="InterPro" id="IPR001296">
    <property type="entry name" value="Glyco_trans_1"/>
</dbReference>
<evidence type="ECO:0000256" key="1">
    <source>
        <dbReference type="ARBA" id="ARBA00022679"/>
    </source>
</evidence>
<comment type="caution">
    <text evidence="3">The sequence shown here is derived from an EMBL/GenBank/DDBJ whole genome shotgun (WGS) entry which is preliminary data.</text>
</comment>
<evidence type="ECO:0000313" key="4">
    <source>
        <dbReference type="Proteomes" id="UP001229486"/>
    </source>
</evidence>
<evidence type="ECO:0000313" key="3">
    <source>
        <dbReference type="EMBL" id="MDP9644973.1"/>
    </source>
</evidence>
<sequence>MKVLFATYPMAFHTPGGGEIQLLAYHKHLPAHGVDVTLFDPWNPRFLEHDVVHFFSCVGGSVHFCNFVKQLGLPLVVSSSLWVTEETKHLYPIGEIHHQFSLADRVVANSEIECETLARIFNLPREKFVSVLNGVEQSFYEPVAPELFRGEFAIHDRFILNVGNIEPRKNQLALIRAMKSFPELKLVLIGHQRDPEYAKTCFAEGGDQVIYAGTLAHDSPVLRSAYAACEAFVLPSTLETPGLAALEAHAAGARIAVTKVGSTEEYFAEHVAYLDPSDVDSIAQSIRDALAHKRTGTSNALGTARDLTWQAVLSPLKDLYVSLLRK</sequence>
<proteinExistence type="predicted"/>
<dbReference type="RefSeq" id="WP_088172996.1">
    <property type="nucleotide sequence ID" value="NZ_JAURTK010000001.1"/>
</dbReference>
<protein>
    <submittedName>
        <fullName evidence="3">Glycosyltransferase involved in cell wall biosynthesis</fullName>
    </submittedName>
</protein>
<organism evidence="3 4">
    <name type="scientific">Paraburkholderia caledonica</name>
    <dbReference type="NCBI Taxonomy" id="134536"/>
    <lineage>
        <taxon>Bacteria</taxon>
        <taxon>Pseudomonadati</taxon>
        <taxon>Pseudomonadota</taxon>
        <taxon>Betaproteobacteria</taxon>
        <taxon>Burkholderiales</taxon>
        <taxon>Burkholderiaceae</taxon>
        <taxon>Paraburkholderia</taxon>
    </lineage>
</organism>
<reference evidence="3" key="1">
    <citation type="submission" date="2023-07" db="EMBL/GenBank/DDBJ databases">
        <title>Sorghum-associated microbial communities from plants grown in Nebraska, USA.</title>
        <authorList>
            <person name="Schachtman D."/>
        </authorList>
    </citation>
    <scope>NUCLEOTIDE SEQUENCE</scope>
    <source>
        <strain evidence="3">DS1061</strain>
    </source>
</reference>
<dbReference type="PANTHER" id="PTHR46401">
    <property type="entry name" value="GLYCOSYLTRANSFERASE WBBK-RELATED"/>
    <property type="match status" value="1"/>
</dbReference>
<dbReference type="GO" id="GO:0009103">
    <property type="term" value="P:lipopolysaccharide biosynthetic process"/>
    <property type="evidence" value="ECO:0007669"/>
    <property type="project" value="TreeGrafter"/>
</dbReference>
<dbReference type="EMBL" id="JAURTK010000001">
    <property type="protein sequence ID" value="MDP9644973.1"/>
    <property type="molecule type" value="Genomic_DNA"/>
</dbReference>
<dbReference type="AlphaFoldDB" id="A0AB73I4P7"/>
<dbReference type="SUPFAM" id="SSF53756">
    <property type="entry name" value="UDP-Glycosyltransferase/glycogen phosphorylase"/>
    <property type="match status" value="1"/>
</dbReference>
<dbReference type="PANTHER" id="PTHR46401:SF2">
    <property type="entry name" value="GLYCOSYLTRANSFERASE WBBK-RELATED"/>
    <property type="match status" value="1"/>
</dbReference>
<gene>
    <name evidence="3" type="ORF">J2793_000395</name>
</gene>
<dbReference type="Gene3D" id="3.40.50.2000">
    <property type="entry name" value="Glycogen Phosphorylase B"/>
    <property type="match status" value="2"/>
</dbReference>